<evidence type="ECO:0000256" key="6">
    <source>
        <dbReference type="ARBA" id="ARBA00022741"/>
    </source>
</evidence>
<dbReference type="GO" id="GO:0005874">
    <property type="term" value="C:microtubule"/>
    <property type="evidence" value="ECO:0007669"/>
    <property type="project" value="UniProtKB-KW"/>
</dbReference>
<dbReference type="Gene3D" id="3.40.50.300">
    <property type="entry name" value="P-loop containing nucleotide triphosphate hydrolases"/>
    <property type="match status" value="1"/>
</dbReference>
<reference evidence="13 14" key="2">
    <citation type="submission" date="2018-11" db="EMBL/GenBank/DDBJ databases">
        <authorList>
            <consortium name="Pathogen Informatics"/>
        </authorList>
    </citation>
    <scope>NUCLEOTIDE SEQUENCE [LARGE SCALE GENOMIC DNA]</scope>
</reference>
<evidence type="ECO:0000313" key="14">
    <source>
        <dbReference type="Proteomes" id="UP000274429"/>
    </source>
</evidence>
<dbReference type="GO" id="GO:0005868">
    <property type="term" value="C:cytoplasmic dynein complex"/>
    <property type="evidence" value="ECO:0007669"/>
    <property type="project" value="InterPro"/>
</dbReference>
<evidence type="ECO:0000256" key="8">
    <source>
        <dbReference type="ARBA" id="ARBA00023017"/>
    </source>
</evidence>
<dbReference type="Pfam" id="PF05783">
    <property type="entry name" value="DLIC"/>
    <property type="match status" value="2"/>
</dbReference>
<feature type="region of interest" description="Disordered" evidence="12">
    <location>
        <begin position="676"/>
        <end position="904"/>
    </location>
</feature>
<evidence type="ECO:0000256" key="9">
    <source>
        <dbReference type="ARBA" id="ARBA00023175"/>
    </source>
</evidence>
<dbReference type="InterPro" id="IPR027417">
    <property type="entry name" value="P-loop_NTPase"/>
</dbReference>
<comment type="similarity">
    <text evidence="2">Belongs to the dynein light intermediate chain family.</text>
</comment>
<accession>A0A0R3X2F0</accession>
<feature type="compositionally biased region" description="Basic and acidic residues" evidence="12">
    <location>
        <begin position="1312"/>
        <end position="1335"/>
    </location>
</feature>
<keyword evidence="6" id="KW-0547">Nucleotide-binding</keyword>
<feature type="region of interest" description="Disordered" evidence="12">
    <location>
        <begin position="612"/>
        <end position="631"/>
    </location>
</feature>
<dbReference type="GO" id="GO:0000226">
    <property type="term" value="P:microtubule cytoskeleton organization"/>
    <property type="evidence" value="ECO:0007669"/>
    <property type="project" value="TreeGrafter"/>
</dbReference>
<feature type="coiled-coil region" evidence="11">
    <location>
        <begin position="102"/>
        <end position="129"/>
    </location>
</feature>
<evidence type="ECO:0000256" key="5">
    <source>
        <dbReference type="ARBA" id="ARBA00022701"/>
    </source>
</evidence>
<feature type="compositionally biased region" description="Basic and acidic residues" evidence="12">
    <location>
        <begin position="796"/>
        <end position="808"/>
    </location>
</feature>
<dbReference type="InterPro" id="IPR022780">
    <property type="entry name" value="Dynein_light_int_chain"/>
</dbReference>
<feature type="compositionally biased region" description="Acidic residues" evidence="12">
    <location>
        <begin position="1107"/>
        <end position="1119"/>
    </location>
</feature>
<feature type="compositionally biased region" description="Basic and acidic residues" evidence="12">
    <location>
        <begin position="735"/>
        <end position="763"/>
    </location>
</feature>
<feature type="compositionally biased region" description="Polar residues" evidence="12">
    <location>
        <begin position="1349"/>
        <end position="1364"/>
    </location>
</feature>
<feature type="compositionally biased region" description="Polar residues" evidence="12">
    <location>
        <begin position="878"/>
        <end position="887"/>
    </location>
</feature>
<dbReference type="STRING" id="6205.A0A0R3X2F0"/>
<keyword evidence="5" id="KW-0493">Microtubule</keyword>
<evidence type="ECO:0000256" key="4">
    <source>
        <dbReference type="ARBA" id="ARBA00022490"/>
    </source>
</evidence>
<evidence type="ECO:0000256" key="11">
    <source>
        <dbReference type="SAM" id="Coils"/>
    </source>
</evidence>
<keyword evidence="4" id="KW-0963">Cytoplasm</keyword>
<feature type="compositionally biased region" description="Basic and acidic residues" evidence="12">
    <location>
        <begin position="1120"/>
        <end position="1134"/>
    </location>
</feature>
<keyword evidence="14" id="KW-1185">Reference proteome</keyword>
<feature type="compositionally biased region" description="Basic and acidic residues" evidence="12">
    <location>
        <begin position="1432"/>
        <end position="1448"/>
    </location>
</feature>
<dbReference type="GO" id="GO:0005813">
    <property type="term" value="C:centrosome"/>
    <property type="evidence" value="ECO:0007669"/>
    <property type="project" value="TreeGrafter"/>
</dbReference>
<sequence length="1510" mass="166729">MNLIFLGKQFSGKSTLIARLKNDLLVAEKDNPSAFEYNYIDLKYSEGENQMTANAWLLASDLGMEKHLRFILTPKNIWNSLITICVSLGEPWEAEESINQALQLVEDHINQMQELYAIEQEELQSSLERYLRGYVDPTTEAKLPNSPTSSTGRRMSIVLGHSEEGSECGGDENGEQWQWNCLHPDDFSDPGNPLPPLNEGACTRKTLVPVLIVATKSDLIEHLQTVLGYTEETLDAIQLRLRQMAFEIGAGLIYTSARKMTNINLFKRYLQHRLFGEEFLDTAQILQQESIFIPAGWETLAKMEVVSAQLPENSVGIPCKPPIGLRIRLCNSARGFASPYTSQRGSKYLKTEEFVKAEDEQTFLMRIRNKLNVLEASEEANLKQRVIEDGEMARRLHHGRSASIAIGMEMRKRERVRKLETNVEGDEDEEEVAVLSNFFTTLLNKRHSMLPQSSLHSRHLDSLSQDQSLAIQKILASPSLGSLDLTFAKCKTFKVKYLEPKNNTYNQKGIERTLEECDSTPKDDAVCNVDEKAKPSYCHLADPMEETTMEDLSSRRHVTFRSENTEPRSEAGLEFELDASSLLQVTEHEDAEVEPPPNQTEAPITAESAETEEAVGIANASDRSLSPDTTCKEEGMDLSGAAVALATEDRGEVEAQILDDNGPTLADELSQEIMGGEDYVGPTSREAGEEAETDAATGGCSKEASASIDGEHHREATNKDPEDSTNDIQCVKMMGEPKVENASKPEAETLPHAGAEVEPRREDDNQDADDGTLKMEEYLGDEEGDNASSSAIQTQRNEHHQGAKKDGFDGVTCESKWQGMLEEEEEEVTTELKVEATATVNAESEERNEDAAKSGVEAPSLVEGNRCGEEERENETEALSSESQNESQRGDAVDNPTAKQRCEDKNKNDGKLIWRGFIRRCNAENFTVCGLTYTECQQECLEGDQDKPRCGLNLGEMMGGLQEADFTSDAKQGDHFDTHPVIEESKTTEADLRSAEYDSPPSAVIETHWKGSSSETEKGGVSGDLTAVLQEVDVKEALPGEPHPEARDEDEDEDQPLVQLEGATETRATIELDVMTDHSIGDAERCQDALEEGEGKAQSDSRLMEATEVEIEDISDGDGEEHGNHVEKVHKSSDKEEDETKDGVNVTDHDDTDDAVSGLGAGDVTGFDEMALSHSALIGVRGGLCAMIMWLAQEEFRCHRFTFAYFAIPEDVKRKAFKRQPTEEPADEVNLEHLAANGNMVCEGVDYDSTSVGQANAQDGVENVSEGVPLDKGLDSQREDVDAPLGGGQVAEILTHILGKANFRVEEEECTLSDKKEDEKAREEEEEVKEAKGEVDGTGQDDEEEEWGAQTSAEVPQETVQLTSEVELEDSTQTGEVVDETISDLASPENRKECENRETELLEAGKSDESLNWDRLANPSEDQHAQQSEIAVHGDAEVSKEPGHKSWPADDGIENGISEGGREMEATCVHRFCSLQRLNEIDPPGESSIKFLAMSKSEKKANTVVGRSDK</sequence>
<evidence type="ECO:0000256" key="12">
    <source>
        <dbReference type="SAM" id="MobiDB-lite"/>
    </source>
</evidence>
<feature type="compositionally biased region" description="Basic and acidic residues" evidence="12">
    <location>
        <begin position="1035"/>
        <end position="1046"/>
    </location>
</feature>
<dbReference type="PANTHER" id="PTHR12688">
    <property type="entry name" value="DYNEIN LIGHT INTERMEDIATE CHAIN"/>
    <property type="match status" value="1"/>
</dbReference>
<dbReference type="OrthoDB" id="27603at2759"/>
<feature type="region of interest" description="Disordered" evidence="12">
    <location>
        <begin position="1084"/>
        <end position="1157"/>
    </location>
</feature>
<evidence type="ECO:0000256" key="3">
    <source>
        <dbReference type="ARBA" id="ARBA00022448"/>
    </source>
</evidence>
<evidence type="ECO:0000256" key="2">
    <source>
        <dbReference type="ARBA" id="ARBA00006831"/>
    </source>
</evidence>
<feature type="compositionally biased region" description="Basic and acidic residues" evidence="12">
    <location>
        <begin position="1389"/>
        <end position="1409"/>
    </location>
</feature>
<name>A0A0R3X2F0_HYDTA</name>
<feature type="compositionally biased region" description="Polar residues" evidence="12">
    <location>
        <begin position="786"/>
        <end position="795"/>
    </location>
</feature>
<feature type="compositionally biased region" description="Basic and acidic residues" evidence="12">
    <location>
        <begin position="709"/>
        <end position="722"/>
    </location>
</feature>
<feature type="region of interest" description="Disordered" evidence="12">
    <location>
        <begin position="1307"/>
        <end position="1461"/>
    </location>
</feature>
<feature type="compositionally biased region" description="Basic and acidic residues" evidence="12">
    <location>
        <begin position="1084"/>
        <end position="1105"/>
    </location>
</feature>
<evidence type="ECO:0000256" key="10">
    <source>
        <dbReference type="ARBA" id="ARBA00023212"/>
    </source>
</evidence>
<keyword evidence="8" id="KW-0243">Dynein</keyword>
<evidence type="ECO:0000256" key="1">
    <source>
        <dbReference type="ARBA" id="ARBA00004245"/>
    </source>
</evidence>
<keyword evidence="7" id="KW-0067">ATP-binding</keyword>
<keyword evidence="3" id="KW-0813">Transport</keyword>
<dbReference type="GO" id="GO:0005524">
    <property type="term" value="F:ATP binding"/>
    <property type="evidence" value="ECO:0007669"/>
    <property type="project" value="UniProtKB-KW"/>
</dbReference>
<dbReference type="Proteomes" id="UP000274429">
    <property type="component" value="Unassembled WGS sequence"/>
</dbReference>
<gene>
    <name evidence="13" type="ORF">TTAC_LOCUS7448</name>
</gene>
<comment type="subcellular location">
    <subcellularLocation>
        <location evidence="1">Cytoplasm</location>
        <location evidence="1">Cytoskeleton</location>
    </subcellularLocation>
</comment>
<keyword evidence="11" id="KW-0175">Coiled coil</keyword>
<evidence type="ECO:0000313" key="13">
    <source>
        <dbReference type="EMBL" id="VDM31827.1"/>
    </source>
</evidence>
<organism evidence="15">
    <name type="scientific">Hydatigena taeniaeformis</name>
    <name type="common">Feline tapeworm</name>
    <name type="synonym">Taenia taeniaeformis</name>
    <dbReference type="NCBI Taxonomy" id="6205"/>
    <lineage>
        <taxon>Eukaryota</taxon>
        <taxon>Metazoa</taxon>
        <taxon>Spiralia</taxon>
        <taxon>Lophotrochozoa</taxon>
        <taxon>Platyhelminthes</taxon>
        <taxon>Cestoda</taxon>
        <taxon>Eucestoda</taxon>
        <taxon>Cyclophyllidea</taxon>
        <taxon>Taeniidae</taxon>
        <taxon>Hydatigera</taxon>
    </lineage>
</organism>
<proteinExistence type="inferred from homology"/>
<protein>
    <submittedName>
        <fullName evidence="15">Dynein light intermediate chain</fullName>
    </submittedName>
</protein>
<reference evidence="15" key="1">
    <citation type="submission" date="2016-04" db="UniProtKB">
        <authorList>
            <consortium name="WormBaseParasite"/>
        </authorList>
    </citation>
    <scope>IDENTIFICATION</scope>
</reference>
<keyword evidence="10" id="KW-0206">Cytoskeleton</keyword>
<dbReference type="GO" id="GO:0045504">
    <property type="term" value="F:dynein heavy chain binding"/>
    <property type="evidence" value="ECO:0007669"/>
    <property type="project" value="TreeGrafter"/>
</dbReference>
<dbReference type="InterPro" id="IPR008467">
    <property type="entry name" value="Dynein1_light_intermed_chain"/>
</dbReference>
<dbReference type="PANTHER" id="PTHR12688:SF0">
    <property type="entry name" value="DYNEIN LIGHT INTERMEDIATE CHAIN"/>
    <property type="match status" value="1"/>
</dbReference>
<dbReference type="SUPFAM" id="SSF52540">
    <property type="entry name" value="P-loop containing nucleoside triphosphate hydrolases"/>
    <property type="match status" value="1"/>
</dbReference>
<evidence type="ECO:0000313" key="15">
    <source>
        <dbReference type="WBParaSite" id="TTAC_0000746301-mRNA-1"/>
    </source>
</evidence>
<dbReference type="GO" id="GO:0007018">
    <property type="term" value="P:microtubule-based movement"/>
    <property type="evidence" value="ECO:0007669"/>
    <property type="project" value="InterPro"/>
</dbReference>
<dbReference type="WBParaSite" id="TTAC_0000746301-mRNA-1">
    <property type="protein sequence ID" value="TTAC_0000746301-mRNA-1"/>
    <property type="gene ID" value="TTAC_0000746301"/>
</dbReference>
<keyword evidence="9" id="KW-0505">Motor protein</keyword>
<evidence type="ECO:0000256" key="7">
    <source>
        <dbReference type="ARBA" id="ARBA00022840"/>
    </source>
</evidence>
<feature type="region of interest" description="Disordered" evidence="12">
    <location>
        <begin position="1035"/>
        <end position="1055"/>
    </location>
</feature>
<dbReference type="EMBL" id="UYWX01020374">
    <property type="protein sequence ID" value="VDM31827.1"/>
    <property type="molecule type" value="Genomic_DNA"/>
</dbReference>